<organism evidence="5 6">
    <name type="scientific">Mucilaginibacter psychrotolerans</name>
    <dbReference type="NCBI Taxonomy" id="1524096"/>
    <lineage>
        <taxon>Bacteria</taxon>
        <taxon>Pseudomonadati</taxon>
        <taxon>Bacteroidota</taxon>
        <taxon>Sphingobacteriia</taxon>
        <taxon>Sphingobacteriales</taxon>
        <taxon>Sphingobacteriaceae</taxon>
        <taxon>Mucilaginibacter</taxon>
    </lineage>
</organism>
<comment type="similarity">
    <text evidence="1">Belongs to the carbohydrate kinase PfkB family.</text>
</comment>
<dbReference type="OrthoDB" id="9813569at2"/>
<accession>A0A4Y8S6R8</accession>
<dbReference type="SUPFAM" id="SSF53613">
    <property type="entry name" value="Ribokinase-like"/>
    <property type="match status" value="1"/>
</dbReference>
<dbReference type="CDD" id="cd01166">
    <property type="entry name" value="KdgK"/>
    <property type="match status" value="1"/>
</dbReference>
<proteinExistence type="inferred from homology"/>
<evidence type="ECO:0000256" key="2">
    <source>
        <dbReference type="ARBA" id="ARBA00022679"/>
    </source>
</evidence>
<gene>
    <name evidence="5" type="ORF">E2R66_21330</name>
</gene>
<dbReference type="EMBL" id="SOZE01000028">
    <property type="protein sequence ID" value="TFF34648.1"/>
    <property type="molecule type" value="Genomic_DNA"/>
</dbReference>
<dbReference type="InterPro" id="IPR029056">
    <property type="entry name" value="Ribokinase-like"/>
</dbReference>
<evidence type="ECO:0000313" key="6">
    <source>
        <dbReference type="Proteomes" id="UP000297540"/>
    </source>
</evidence>
<reference evidence="5 6" key="1">
    <citation type="journal article" date="2017" name="Int. J. Syst. Evol. Microbiol.">
        <title>Mucilaginibacterpsychrotolerans sp. nov., isolated from peatlands.</title>
        <authorList>
            <person name="Deng Y."/>
            <person name="Shen L."/>
            <person name="Xu B."/>
            <person name="Liu Y."/>
            <person name="Gu Z."/>
            <person name="Liu H."/>
            <person name="Zhou Y."/>
        </authorList>
    </citation>
    <scope>NUCLEOTIDE SEQUENCE [LARGE SCALE GENOMIC DNA]</scope>
    <source>
        <strain evidence="5 6">NH7-4</strain>
    </source>
</reference>
<dbReference type="PANTHER" id="PTHR43320">
    <property type="entry name" value="SUGAR KINASE"/>
    <property type="match status" value="1"/>
</dbReference>
<keyword evidence="3 5" id="KW-0418">Kinase</keyword>
<dbReference type="Gene3D" id="3.40.1190.20">
    <property type="match status" value="1"/>
</dbReference>
<dbReference type="PANTHER" id="PTHR43320:SF2">
    <property type="entry name" value="2-DEHYDRO-3-DEOXYGLUCONOKINASE_2-DEHYDRO-3-DEOXYGALACTONOKINASE"/>
    <property type="match status" value="1"/>
</dbReference>
<dbReference type="AlphaFoldDB" id="A0A4Y8S6R8"/>
<comment type="caution">
    <text evidence="5">The sequence shown here is derived from an EMBL/GenBank/DDBJ whole genome shotgun (WGS) entry which is preliminary data.</text>
</comment>
<evidence type="ECO:0000313" key="5">
    <source>
        <dbReference type="EMBL" id="TFF34648.1"/>
    </source>
</evidence>
<keyword evidence="6" id="KW-1185">Reference proteome</keyword>
<sequence>MSSISSKEYKQGAVLSFGELLLRLSPDDGGQWLDDNALSVFVGGAELNVASALSLWGVPSQYFTALPKNGLSAQVTDYVDRLGIDTTKAHYGGNRIGLYFLTKGKDLKHDALIYDRANSAFAELVPGRIDWDKVLDGITWFHFSAICPAVSQQTADVCLEVLQAASAKGITISLDLNYRSKLWQYGKQPQEVMTMLAPYCDVIMGNIWAAETMLGIPVSGNIHESGQKSLYLKEALSTSERITQLFPKCKVVANTFRFDGSGGIDYYAALYMDGEFYSSQEYRAESIVSKVGSGDCFMAGLIYGFYNGQTPQQTLAFATAAAYNKLFVHSDATTNTVKDITNTINHG</sequence>
<evidence type="ECO:0000256" key="3">
    <source>
        <dbReference type="ARBA" id="ARBA00022777"/>
    </source>
</evidence>
<keyword evidence="2" id="KW-0808">Transferase</keyword>
<dbReference type="RefSeq" id="WP_133234607.1">
    <property type="nucleotide sequence ID" value="NZ_SOZE01000028.1"/>
</dbReference>
<feature type="domain" description="Carbohydrate kinase PfkB" evidence="4">
    <location>
        <begin position="14"/>
        <end position="323"/>
    </location>
</feature>
<dbReference type="InterPro" id="IPR052700">
    <property type="entry name" value="Carb_kinase_PfkB-like"/>
</dbReference>
<dbReference type="GO" id="GO:0016301">
    <property type="term" value="F:kinase activity"/>
    <property type="evidence" value="ECO:0007669"/>
    <property type="project" value="UniProtKB-KW"/>
</dbReference>
<dbReference type="Proteomes" id="UP000297540">
    <property type="component" value="Unassembled WGS sequence"/>
</dbReference>
<evidence type="ECO:0000256" key="1">
    <source>
        <dbReference type="ARBA" id="ARBA00010688"/>
    </source>
</evidence>
<protein>
    <submittedName>
        <fullName evidence="5">Sugar kinase</fullName>
    </submittedName>
</protein>
<dbReference type="Pfam" id="PF00294">
    <property type="entry name" value="PfkB"/>
    <property type="match status" value="1"/>
</dbReference>
<evidence type="ECO:0000259" key="4">
    <source>
        <dbReference type="Pfam" id="PF00294"/>
    </source>
</evidence>
<dbReference type="InterPro" id="IPR011611">
    <property type="entry name" value="PfkB_dom"/>
</dbReference>
<name>A0A4Y8S6R8_9SPHI</name>